<keyword evidence="2" id="KW-1185">Reference proteome</keyword>
<evidence type="ECO:0000313" key="2">
    <source>
        <dbReference type="Proteomes" id="UP000616201"/>
    </source>
</evidence>
<name>A0A928YR18_9SPHI</name>
<reference evidence="1" key="1">
    <citation type="submission" date="2018-02" db="EMBL/GenBank/DDBJ databases">
        <authorList>
            <person name="Vasarhelyi B.M."/>
            <person name="Deshmukh S."/>
            <person name="Balint B."/>
            <person name="Kukolya J."/>
        </authorList>
    </citation>
    <scope>NUCLEOTIDE SEQUENCE</scope>
    <source>
        <strain evidence="1">KB22</strain>
    </source>
</reference>
<sequence length="153" mass="17484">MLTLDYVDRRVQVYFAAWIDLSPKDIISLKETAGVVEPHMARQHFLFYTAVDVICFCHFYQHLLKNIGSNVFSAIGFNPCTEKLGQLKKQFPNARTIGIFDDTVLGRVLDCKVVLACIRKEVSFELAHGAVLFSYRGKDFVVPEALFSLHHFR</sequence>
<dbReference type="AlphaFoldDB" id="A0A928YR18"/>
<dbReference type="EMBL" id="PRDK01000008">
    <property type="protein sequence ID" value="MBE8714851.1"/>
    <property type="molecule type" value="Genomic_DNA"/>
</dbReference>
<dbReference type="RefSeq" id="WP_231388333.1">
    <property type="nucleotide sequence ID" value="NZ_MU158698.1"/>
</dbReference>
<dbReference type="Proteomes" id="UP000616201">
    <property type="component" value="Unassembled WGS sequence"/>
</dbReference>
<proteinExistence type="predicted"/>
<accession>A0A928YR18</accession>
<feature type="non-terminal residue" evidence="1">
    <location>
        <position position="153"/>
    </location>
</feature>
<evidence type="ECO:0000313" key="1">
    <source>
        <dbReference type="EMBL" id="MBE8714851.1"/>
    </source>
</evidence>
<organism evidence="1 2">
    <name type="scientific">Sphingobacterium hungaricum</name>
    <dbReference type="NCBI Taxonomy" id="2082723"/>
    <lineage>
        <taxon>Bacteria</taxon>
        <taxon>Pseudomonadati</taxon>
        <taxon>Bacteroidota</taxon>
        <taxon>Sphingobacteriia</taxon>
        <taxon>Sphingobacteriales</taxon>
        <taxon>Sphingobacteriaceae</taxon>
        <taxon>Sphingobacterium</taxon>
    </lineage>
</organism>
<protein>
    <submittedName>
        <fullName evidence="1">Uncharacterized protein</fullName>
    </submittedName>
</protein>
<gene>
    <name evidence="1" type="ORF">C4F49_14290</name>
</gene>
<comment type="caution">
    <text evidence="1">The sequence shown here is derived from an EMBL/GenBank/DDBJ whole genome shotgun (WGS) entry which is preliminary data.</text>
</comment>